<reference evidence="2 3" key="1">
    <citation type="submission" date="2019-12" db="EMBL/GenBank/DDBJ databases">
        <title>Whole-genome sequencing of Allorhizobium vitis.</title>
        <authorList>
            <person name="Gan H.M."/>
            <person name="Szegedi E."/>
            <person name="Burr T."/>
            <person name="Savka M.A."/>
        </authorList>
    </citation>
    <scope>NUCLEOTIDE SEQUENCE [LARGE SCALE GENOMIC DNA]</scope>
    <source>
        <strain evidence="2 3">CG516</strain>
    </source>
</reference>
<dbReference type="InterPro" id="IPR007712">
    <property type="entry name" value="RelE/ParE_toxin"/>
</dbReference>
<evidence type="ECO:0000313" key="3">
    <source>
        <dbReference type="Proteomes" id="UP000477951"/>
    </source>
</evidence>
<dbReference type="Pfam" id="PF05016">
    <property type="entry name" value="ParE_toxin"/>
    <property type="match status" value="1"/>
</dbReference>
<dbReference type="EMBL" id="WPHR01000044">
    <property type="protein sequence ID" value="MUZ76034.1"/>
    <property type="molecule type" value="Genomic_DNA"/>
</dbReference>
<dbReference type="AlphaFoldDB" id="A0A6L6VK07"/>
<accession>A0A6L6VK07</accession>
<sequence length="100" mass="11302">MTHYTIRLSLEAQTDLVEIHESITTRSGSAVTADRYIERIDGFLSSFDIFPERGTVRNEIRPGLRIVGFERSVSVAFVVEDDDVVILRILAGSRELTMDE</sequence>
<keyword evidence="1" id="KW-1277">Toxin-antitoxin system</keyword>
<organism evidence="2 3">
    <name type="scientific">Agrobacterium vitis</name>
    <name type="common">Rhizobium vitis</name>
    <dbReference type="NCBI Taxonomy" id="373"/>
    <lineage>
        <taxon>Bacteria</taxon>
        <taxon>Pseudomonadati</taxon>
        <taxon>Pseudomonadota</taxon>
        <taxon>Alphaproteobacteria</taxon>
        <taxon>Hyphomicrobiales</taxon>
        <taxon>Rhizobiaceae</taxon>
        <taxon>Rhizobium/Agrobacterium group</taxon>
        <taxon>Agrobacterium</taxon>
    </lineage>
</organism>
<evidence type="ECO:0000256" key="1">
    <source>
        <dbReference type="ARBA" id="ARBA00022649"/>
    </source>
</evidence>
<name>A0A6L6VK07_AGRVI</name>
<evidence type="ECO:0000313" key="2">
    <source>
        <dbReference type="EMBL" id="MUZ76034.1"/>
    </source>
</evidence>
<dbReference type="InterPro" id="IPR035093">
    <property type="entry name" value="RelE/ParE_toxin_dom_sf"/>
</dbReference>
<dbReference type="RefSeq" id="WP_156616536.1">
    <property type="nucleotide sequence ID" value="NZ_WPHR01000044.1"/>
</dbReference>
<dbReference type="Gene3D" id="3.30.2310.20">
    <property type="entry name" value="RelE-like"/>
    <property type="match status" value="1"/>
</dbReference>
<protein>
    <submittedName>
        <fullName evidence="2">Type II toxin-antitoxin system RelE/ParE family toxin</fullName>
    </submittedName>
</protein>
<comment type="caution">
    <text evidence="2">The sequence shown here is derived from an EMBL/GenBank/DDBJ whole genome shotgun (WGS) entry which is preliminary data.</text>
</comment>
<dbReference type="Proteomes" id="UP000477951">
    <property type="component" value="Unassembled WGS sequence"/>
</dbReference>
<proteinExistence type="predicted"/>
<gene>
    <name evidence="2" type="ORF">GOZ90_25635</name>
</gene>